<keyword evidence="3" id="KW-1185">Reference proteome</keyword>
<accession>A0A9P0BBA4</accession>
<dbReference type="OrthoDB" id="188042at2759"/>
<evidence type="ECO:0000256" key="1">
    <source>
        <dbReference type="SAM" id="SignalP"/>
    </source>
</evidence>
<evidence type="ECO:0000313" key="3">
    <source>
        <dbReference type="Proteomes" id="UP001154078"/>
    </source>
</evidence>
<gene>
    <name evidence="2" type="ORF">MELIAE_LOCUS9724</name>
</gene>
<organism evidence="2 3">
    <name type="scientific">Brassicogethes aeneus</name>
    <name type="common">Rape pollen beetle</name>
    <name type="synonym">Meligethes aeneus</name>
    <dbReference type="NCBI Taxonomy" id="1431903"/>
    <lineage>
        <taxon>Eukaryota</taxon>
        <taxon>Metazoa</taxon>
        <taxon>Ecdysozoa</taxon>
        <taxon>Arthropoda</taxon>
        <taxon>Hexapoda</taxon>
        <taxon>Insecta</taxon>
        <taxon>Pterygota</taxon>
        <taxon>Neoptera</taxon>
        <taxon>Endopterygota</taxon>
        <taxon>Coleoptera</taxon>
        <taxon>Polyphaga</taxon>
        <taxon>Cucujiformia</taxon>
        <taxon>Nitidulidae</taxon>
        <taxon>Meligethinae</taxon>
        <taxon>Brassicogethes</taxon>
    </lineage>
</organism>
<dbReference type="EMBL" id="OV121137">
    <property type="protein sequence ID" value="CAH0559699.1"/>
    <property type="molecule type" value="Genomic_DNA"/>
</dbReference>
<dbReference type="PANTHER" id="PTHR48174:SF5">
    <property type="entry name" value="VACUOLAR PROTEIN SORTING-ASSOCIATED PROTEIN 62"/>
    <property type="match status" value="1"/>
</dbReference>
<name>A0A9P0BBA4_BRAAE</name>
<proteinExistence type="predicted"/>
<evidence type="ECO:0008006" key="4">
    <source>
        <dbReference type="Google" id="ProtNLM"/>
    </source>
</evidence>
<dbReference type="AlphaFoldDB" id="A0A9P0BBA4"/>
<protein>
    <recommendedName>
        <fullName evidence="4">Vacuolar protein sorting-associated protein TDA6</fullName>
    </recommendedName>
</protein>
<dbReference type="PANTHER" id="PTHR48174">
    <property type="entry name" value="DUF946 FAMILY PROTEIN"/>
    <property type="match status" value="1"/>
</dbReference>
<feature type="signal peptide" evidence="1">
    <location>
        <begin position="1"/>
        <end position="16"/>
    </location>
</feature>
<sequence length="354" mass="40767">MQFAVLIFACFAANNAQFVDKQQVEYLVKKWAPLIWLSPEEKYMPLNAENFLKHVYIADEVGKYQTNFNLESNLKNSSKSLYLVTKKSIDILKKTNQSFIFGKNPNTNHVSVYAIVTYCSPYISFHTRDKENFQNEVDINARAEPNLNFHVTYWVFYPYNEGKEICFLGKVPTPLIFDTCFGNLKPMGNHVGDWEHMSLSFKGKTSPSEMFLAVNDAGVYYRYDPKRGVFKYKSQVTRKGVVQRPKFPVLVRTQGGHPVLFSALGSHGLWSSPGIHEFVRLPKLSDKNGYGVPWKTWNTVLTYHMGLSRIPDWMVYKGRWGNPKSNCFLFKKLGICEHSDGPLGILKRVQDFYC</sequence>
<keyword evidence="1" id="KW-0732">Signal</keyword>
<dbReference type="Proteomes" id="UP001154078">
    <property type="component" value="Chromosome 6"/>
</dbReference>
<reference evidence="2" key="1">
    <citation type="submission" date="2021-12" db="EMBL/GenBank/DDBJ databases">
        <authorList>
            <person name="King R."/>
        </authorList>
    </citation>
    <scope>NUCLEOTIDE SEQUENCE</scope>
</reference>
<evidence type="ECO:0000313" key="2">
    <source>
        <dbReference type="EMBL" id="CAH0559699.1"/>
    </source>
</evidence>
<feature type="chain" id="PRO_5040196469" description="Vacuolar protein sorting-associated protein TDA6" evidence="1">
    <location>
        <begin position="17"/>
        <end position="354"/>
    </location>
</feature>